<protein>
    <recommendedName>
        <fullName evidence="5">Protease 3</fullName>
        <ecNumber evidence="4">3.4.24.55</ecNumber>
    </recommendedName>
    <alternativeName>
        <fullName evidence="13">Pitrilysin</fullName>
    </alternativeName>
    <alternativeName>
        <fullName evidence="12">Protease III</fullName>
    </alternativeName>
    <alternativeName>
        <fullName evidence="11">Protease pi</fullName>
    </alternativeName>
</protein>
<evidence type="ECO:0000256" key="1">
    <source>
        <dbReference type="ARBA" id="ARBA00001947"/>
    </source>
</evidence>
<feature type="domain" description="Coenzyme PQQ synthesis protein F-like C-terminal lobe" evidence="19">
    <location>
        <begin position="779"/>
        <end position="877"/>
    </location>
</feature>
<evidence type="ECO:0000256" key="4">
    <source>
        <dbReference type="ARBA" id="ARBA00012449"/>
    </source>
</evidence>
<dbReference type="InterPro" id="IPR032632">
    <property type="entry name" value="Peptidase_M16_M"/>
</dbReference>
<dbReference type="GO" id="GO:0005737">
    <property type="term" value="C:cytoplasm"/>
    <property type="evidence" value="ECO:0007669"/>
    <property type="project" value="UniProtKB-ARBA"/>
</dbReference>
<feature type="domain" description="Peptidase M16 N-terminal" evidence="16">
    <location>
        <begin position="56"/>
        <end position="192"/>
    </location>
</feature>
<evidence type="ECO:0000313" key="20">
    <source>
        <dbReference type="EMBL" id="MBA5204676.1"/>
    </source>
</evidence>
<evidence type="ECO:0000259" key="17">
    <source>
        <dbReference type="Pfam" id="PF05193"/>
    </source>
</evidence>
<dbReference type="NCBIfam" id="NF011681">
    <property type="entry name" value="PRK15101.1"/>
    <property type="match status" value="1"/>
</dbReference>
<evidence type="ECO:0000256" key="8">
    <source>
        <dbReference type="ARBA" id="ARBA00022801"/>
    </source>
</evidence>
<dbReference type="InterPro" id="IPR050626">
    <property type="entry name" value="Peptidase_M16"/>
</dbReference>
<evidence type="ECO:0000256" key="11">
    <source>
        <dbReference type="ARBA" id="ARBA00029597"/>
    </source>
</evidence>
<evidence type="ECO:0000256" key="15">
    <source>
        <dbReference type="SAM" id="MobiDB-lite"/>
    </source>
</evidence>
<evidence type="ECO:0000256" key="3">
    <source>
        <dbReference type="ARBA" id="ARBA00007261"/>
    </source>
</evidence>
<keyword evidence="6" id="KW-0645">Protease</keyword>
<evidence type="ECO:0000259" key="19">
    <source>
        <dbReference type="Pfam" id="PF22456"/>
    </source>
</evidence>
<dbReference type="EMBL" id="JACERJ010000007">
    <property type="protein sequence ID" value="MBA5204676.1"/>
    <property type="molecule type" value="Genomic_DNA"/>
</dbReference>
<evidence type="ECO:0000256" key="10">
    <source>
        <dbReference type="ARBA" id="ARBA00023049"/>
    </source>
</evidence>
<gene>
    <name evidence="20" type="primary">ptrA</name>
    <name evidence="20" type="ORF">H2Y57_13420</name>
</gene>
<dbReference type="Gene3D" id="3.30.830.10">
    <property type="entry name" value="Metalloenzyme, LuxS/M16 peptidase-like"/>
    <property type="match status" value="4"/>
</dbReference>
<dbReference type="GO" id="GO:0046872">
    <property type="term" value="F:metal ion binding"/>
    <property type="evidence" value="ECO:0007669"/>
    <property type="project" value="UniProtKB-KW"/>
</dbReference>
<dbReference type="PANTHER" id="PTHR43690">
    <property type="entry name" value="NARDILYSIN"/>
    <property type="match status" value="1"/>
</dbReference>
<dbReference type="PANTHER" id="PTHR43690:SF18">
    <property type="entry name" value="INSULIN-DEGRADING ENZYME-RELATED"/>
    <property type="match status" value="1"/>
</dbReference>
<evidence type="ECO:0000313" key="21">
    <source>
        <dbReference type="Proteomes" id="UP000557749"/>
    </source>
</evidence>
<reference evidence="20 21" key="1">
    <citation type="submission" date="2020-07" db="EMBL/GenBank/DDBJ databases">
        <title>Characterization of Pectobacterium aroidearum strains causing soft rot on Amorphophallus konjac.</title>
        <authorList>
            <person name="Xie H."/>
        </authorList>
    </citation>
    <scope>NUCLEOTIDE SEQUENCE [LARGE SCALE GENOMIC DNA]</scope>
    <source>
        <strain evidence="20 21">MY7</strain>
    </source>
</reference>
<dbReference type="Proteomes" id="UP000557749">
    <property type="component" value="Unassembled WGS sequence"/>
</dbReference>
<accession>A0AAW3SSR9</accession>
<keyword evidence="10" id="KW-0482">Metalloprotease</keyword>
<feature type="domain" description="Peptidase M16 C-terminal" evidence="17">
    <location>
        <begin position="216"/>
        <end position="395"/>
    </location>
</feature>
<evidence type="ECO:0000256" key="2">
    <source>
        <dbReference type="ARBA" id="ARBA00002184"/>
    </source>
</evidence>
<evidence type="ECO:0000256" key="14">
    <source>
        <dbReference type="RuleBase" id="RU004447"/>
    </source>
</evidence>
<name>A0AAW3SSR9_9GAMM</name>
<evidence type="ECO:0000259" key="16">
    <source>
        <dbReference type="Pfam" id="PF00675"/>
    </source>
</evidence>
<feature type="region of interest" description="Disordered" evidence="15">
    <location>
        <begin position="964"/>
        <end position="986"/>
    </location>
</feature>
<evidence type="ECO:0000256" key="9">
    <source>
        <dbReference type="ARBA" id="ARBA00022833"/>
    </source>
</evidence>
<comment type="similarity">
    <text evidence="3 14">Belongs to the peptidase M16 family.</text>
</comment>
<organism evidence="20 21">
    <name type="scientific">Pectobacterium aroidearum</name>
    <dbReference type="NCBI Taxonomy" id="1201031"/>
    <lineage>
        <taxon>Bacteria</taxon>
        <taxon>Pseudomonadati</taxon>
        <taxon>Pseudomonadota</taxon>
        <taxon>Gammaproteobacteria</taxon>
        <taxon>Enterobacterales</taxon>
        <taxon>Pectobacteriaceae</taxon>
        <taxon>Pectobacterium</taxon>
    </lineage>
</organism>
<keyword evidence="8 20" id="KW-0378">Hydrolase</keyword>
<dbReference type="Pfam" id="PF05193">
    <property type="entry name" value="Peptidase_M16_C"/>
    <property type="match status" value="1"/>
</dbReference>
<dbReference type="RefSeq" id="WP_181845449.1">
    <property type="nucleotide sequence ID" value="NZ_JACERJ010000007.1"/>
</dbReference>
<feature type="compositionally biased region" description="Low complexity" evidence="15">
    <location>
        <begin position="964"/>
        <end position="980"/>
    </location>
</feature>
<dbReference type="GO" id="GO:0006508">
    <property type="term" value="P:proteolysis"/>
    <property type="evidence" value="ECO:0007669"/>
    <property type="project" value="UniProtKB-KW"/>
</dbReference>
<sequence>MRKQWVWITGWFLLFTFWLPASWAETGWQPLAQTIRKSEKDPRQYQAIKLDNGMTVLLVSDPQAPKSLASLALPIGSLNDPDNQLGLAHYLEHMVLMGSKRYPEPEALSEFLKKHGGSHNASTASYRTAFYLEVENDALRPAVDRMADAIAEPLLDPVNADRERNAVNAELTMARSRDGHRMAQVGAETLNPAHPSARFSGGNLETLSDKPGSKLHDELVKFYQKYYSANLMKGVIYSNQPLPELAKLAADTFGRIANHNASVPAVTVPVTTEKQRGVMIHYVPAQPRKQLRIEFRVSDISQEFRSKTDTYISYLIGNRSQNTLSDWLQKEGLVESIGAGSSPIIDRNGGMFAISASLTDKGLAQRDEVIAAIFRYLQQIRTEGIQQRYFDEIAHVLDLDFRYPSISRDMDYIEWLVDTMLSVPVEHTLDAQYVADRYDPKAIAARLDEMTPQNARVWVISPNEPHNKVAYFVDAPYEMDKIPSATFAKWKTLGQKMSLSLPTINPYIPDDFSLIKADKAMTKPTLLLNQPGLRVLYMPSHYFADEPKAEITLFLRNQEARSTARNQVLFALNDYLAGLALDELSYQASVGGISFSTRSNDGLVINANGYTQHLPRLLLTLADGYASFTSTEEQLEQAKSWYLQQLDAVEKSKAFEQALQPIQAVSQLPYFERGERRKLLKDIRLQDVVNYRKDLLQKATPEMLVVGNLAPERVTELANTLKAHLKADGENLSRSDDVKVSKTQLANLQRPGSSTDSALAAVYVPTGYSETQSMAYSSVLGQIVQPWFYSQLRTEEQLGYAVFAFPTSVGRQMGIGFLLQSNSKQPAYLYQRYEDFYLKAQKRLREMSEEEFAQYKQGVMNELNQRPQTLGEEAGRLRKDLDRENFAFDSREKLLEQIKPLTVTQVADFFQKALKPEGLAVLSQVSGSHHGKADYAAPKGWHTYADASSLQKTLPHEKAPAMIPAPAAQPTVEAAAPEAVGKVSAE</sequence>
<dbReference type="InterPro" id="IPR011765">
    <property type="entry name" value="Pept_M16_N"/>
</dbReference>
<dbReference type="FunFam" id="3.30.830.10:FF:000012">
    <property type="entry name" value="Protease 3"/>
    <property type="match status" value="1"/>
</dbReference>
<dbReference type="InterPro" id="IPR007863">
    <property type="entry name" value="Peptidase_M16_C"/>
</dbReference>
<dbReference type="InterPro" id="IPR011249">
    <property type="entry name" value="Metalloenz_LuxS/M16"/>
</dbReference>
<dbReference type="SUPFAM" id="SSF63411">
    <property type="entry name" value="LuxS/MPP-like metallohydrolase"/>
    <property type="match status" value="4"/>
</dbReference>
<evidence type="ECO:0000256" key="5">
    <source>
        <dbReference type="ARBA" id="ARBA00017565"/>
    </source>
</evidence>
<comment type="function">
    <text evidence="2">Endopeptidase that degrades small peptides of less than 7 kDa, such as glucagon and insulin.</text>
</comment>
<dbReference type="AlphaFoldDB" id="A0AAW3SSR9"/>
<evidence type="ECO:0000259" key="18">
    <source>
        <dbReference type="Pfam" id="PF16187"/>
    </source>
</evidence>
<evidence type="ECO:0000256" key="7">
    <source>
        <dbReference type="ARBA" id="ARBA00022723"/>
    </source>
</evidence>
<dbReference type="EC" id="3.4.24.55" evidence="4"/>
<dbReference type="Pfam" id="PF00675">
    <property type="entry name" value="Peptidase_M16"/>
    <property type="match status" value="1"/>
</dbReference>
<keyword evidence="7" id="KW-0479">Metal-binding</keyword>
<dbReference type="PROSITE" id="PS00143">
    <property type="entry name" value="INSULINASE"/>
    <property type="match status" value="1"/>
</dbReference>
<dbReference type="InterPro" id="IPR001431">
    <property type="entry name" value="Pept_M16_Zn_BS"/>
</dbReference>
<proteinExistence type="inferred from homology"/>
<dbReference type="InterPro" id="IPR054734">
    <property type="entry name" value="PqqF-like_C_4"/>
</dbReference>
<dbReference type="Pfam" id="PF16187">
    <property type="entry name" value="Peptidase_M16_M"/>
    <property type="match status" value="1"/>
</dbReference>
<dbReference type="Pfam" id="PF22456">
    <property type="entry name" value="PqqF-like_C_4"/>
    <property type="match status" value="1"/>
</dbReference>
<keyword evidence="9" id="KW-0862">Zinc</keyword>
<evidence type="ECO:0000256" key="13">
    <source>
        <dbReference type="ARBA" id="ARBA00033450"/>
    </source>
</evidence>
<evidence type="ECO:0000256" key="6">
    <source>
        <dbReference type="ARBA" id="ARBA00022670"/>
    </source>
</evidence>
<dbReference type="GO" id="GO:0004222">
    <property type="term" value="F:metalloendopeptidase activity"/>
    <property type="evidence" value="ECO:0007669"/>
    <property type="project" value="UniProtKB-EC"/>
</dbReference>
<comment type="caution">
    <text evidence="20">The sequence shown here is derived from an EMBL/GenBank/DDBJ whole genome shotgun (WGS) entry which is preliminary data.</text>
</comment>
<comment type="cofactor">
    <cofactor evidence="1">
        <name>Zn(2+)</name>
        <dbReference type="ChEBI" id="CHEBI:29105"/>
    </cofactor>
</comment>
<evidence type="ECO:0000256" key="12">
    <source>
        <dbReference type="ARBA" id="ARBA00031184"/>
    </source>
</evidence>
<feature type="domain" description="Peptidase M16 middle/third" evidence="18">
    <location>
        <begin position="401"/>
        <end position="672"/>
    </location>
</feature>